<feature type="transmembrane region" description="Helical" evidence="2">
    <location>
        <begin position="121"/>
        <end position="141"/>
    </location>
</feature>
<proteinExistence type="predicted"/>
<gene>
    <name evidence="3" type="ordered locus">Sare_2472</name>
</gene>
<dbReference type="EMBL" id="CP000850">
    <property type="protein sequence ID" value="ABV98316.1"/>
    <property type="molecule type" value="Genomic_DNA"/>
</dbReference>
<keyword evidence="2" id="KW-0812">Transmembrane</keyword>
<dbReference type="AlphaFoldDB" id="A8M354"/>
<protein>
    <submittedName>
        <fullName evidence="3">Uncharacterized protein</fullName>
    </submittedName>
</protein>
<feature type="region of interest" description="Disordered" evidence="1">
    <location>
        <begin position="202"/>
        <end position="229"/>
    </location>
</feature>
<name>A8M354_SALAI</name>
<evidence type="ECO:0000313" key="3">
    <source>
        <dbReference type="EMBL" id="ABV98316.1"/>
    </source>
</evidence>
<feature type="transmembrane region" description="Helical" evidence="2">
    <location>
        <begin position="153"/>
        <end position="173"/>
    </location>
</feature>
<reference evidence="3" key="1">
    <citation type="submission" date="2007-10" db="EMBL/GenBank/DDBJ databases">
        <title>Complete sequence of Salinispora arenicola CNS-205.</title>
        <authorList>
            <consortium name="US DOE Joint Genome Institute"/>
            <person name="Copeland A."/>
            <person name="Lucas S."/>
            <person name="Lapidus A."/>
            <person name="Barry K."/>
            <person name="Glavina del Rio T."/>
            <person name="Dalin E."/>
            <person name="Tice H."/>
            <person name="Pitluck S."/>
            <person name="Foster B."/>
            <person name="Schmutz J."/>
            <person name="Larimer F."/>
            <person name="Land M."/>
            <person name="Hauser L."/>
            <person name="Kyrpides N."/>
            <person name="Ivanova N."/>
            <person name="Jensen P.R."/>
            <person name="Moore B.S."/>
            <person name="Penn K."/>
            <person name="Jenkins C."/>
            <person name="Udwary D."/>
            <person name="Xiang L."/>
            <person name="Gontang E."/>
            <person name="Richardson P."/>
        </authorList>
    </citation>
    <scope>NUCLEOTIDE SEQUENCE [LARGE SCALE GENOMIC DNA]</scope>
    <source>
        <strain evidence="3">CNS-205</strain>
    </source>
</reference>
<organism evidence="3">
    <name type="scientific">Salinispora arenicola (strain CNS-205)</name>
    <dbReference type="NCBI Taxonomy" id="391037"/>
    <lineage>
        <taxon>Bacteria</taxon>
        <taxon>Bacillati</taxon>
        <taxon>Actinomycetota</taxon>
        <taxon>Actinomycetes</taxon>
        <taxon>Micromonosporales</taxon>
        <taxon>Micromonosporaceae</taxon>
        <taxon>Salinispora</taxon>
    </lineage>
</organism>
<keyword evidence="2" id="KW-1133">Transmembrane helix</keyword>
<dbReference type="eggNOG" id="COG2020">
    <property type="taxonomic scope" value="Bacteria"/>
</dbReference>
<keyword evidence="2" id="KW-0472">Membrane</keyword>
<feature type="transmembrane region" description="Helical" evidence="2">
    <location>
        <begin position="95"/>
        <end position="115"/>
    </location>
</feature>
<accession>A8M354</accession>
<evidence type="ECO:0000256" key="1">
    <source>
        <dbReference type="SAM" id="MobiDB-lite"/>
    </source>
</evidence>
<dbReference type="KEGG" id="saq:Sare_2472"/>
<dbReference type="STRING" id="391037.Sare_2472"/>
<sequence>MTAARWLALGVPLLAVLAAAQLERDRRARAAALLAAVAAALGVAALNESARRTGWYAFAPVHGAYRGIPVDLWLGWAALWGALPVLLRRFLPLPLALGLLLWLDVVAMPALHPLVLLGPHWLVGEVVGLLAVALPAQLLGRWSADGRHLRARVLLQVVVFATLLLWLVPSIAFELGGGSWSPLTGLPSWSWPKSRCWWPPRRSSRYASSPDGAAEPRTRGIRRPGLSAPGPTRIWRTRCRSAGLPCSC</sequence>
<feature type="transmembrane region" description="Helical" evidence="2">
    <location>
        <begin position="28"/>
        <end position="46"/>
    </location>
</feature>
<dbReference type="HOGENOM" id="CLU_1119528_0_0_11"/>
<evidence type="ECO:0000256" key="2">
    <source>
        <dbReference type="SAM" id="Phobius"/>
    </source>
</evidence>